<evidence type="ECO:0000313" key="4">
    <source>
        <dbReference type="Proteomes" id="UP000260457"/>
    </source>
</evidence>
<reference evidence="1 4" key="2">
    <citation type="submission" date="2018-07" db="EMBL/GenBank/DDBJ databases">
        <title>The molecular basis for the intramolecular migration of carboxyl group in the catabolism of para-hydroxybenzoate via gentisate.</title>
        <authorList>
            <person name="Zhao H."/>
            <person name="Xu Y."/>
            <person name="Lin S."/>
            <person name="Spain J.C."/>
            <person name="Zhou N.-Y."/>
        </authorList>
    </citation>
    <scope>NUCLEOTIDE SEQUENCE [LARGE SCALE GENOMIC DNA]</scope>
    <source>
        <strain evidence="1 4">PHB-7a</strain>
    </source>
</reference>
<dbReference type="GeneID" id="95401459"/>
<evidence type="ECO:0000313" key="3">
    <source>
        <dbReference type="Proteomes" id="UP000220106"/>
    </source>
</evidence>
<dbReference type="EMBL" id="CP030926">
    <property type="protein sequence ID" value="AXN41319.1"/>
    <property type="molecule type" value="Genomic_DNA"/>
</dbReference>
<dbReference type="AlphaFoldDB" id="A0AAX0SCL1"/>
<organism evidence="2 3">
    <name type="scientific">Peribacillus butanolivorans</name>
    <dbReference type="NCBI Taxonomy" id="421767"/>
    <lineage>
        <taxon>Bacteria</taxon>
        <taxon>Bacillati</taxon>
        <taxon>Bacillota</taxon>
        <taxon>Bacilli</taxon>
        <taxon>Bacillales</taxon>
        <taxon>Bacillaceae</taxon>
        <taxon>Peribacillus</taxon>
    </lineage>
</organism>
<proteinExistence type="predicted"/>
<sequence>MTPRNVPANKDKEENENKVPPLVKENEIVQLNRLLGAVMKYLSDDEQEEIDIEYLLENTDGLRDWWNKYRELDRKRIEEEIKKSLGDLSLEELETIREQIRNKEN</sequence>
<dbReference type="EMBL" id="NUEQ01000001">
    <property type="protein sequence ID" value="PEJ38646.1"/>
    <property type="molecule type" value="Genomic_DNA"/>
</dbReference>
<gene>
    <name evidence="2" type="ORF">CN689_00095</name>
    <name evidence="1" type="ORF">DTO10_25025</name>
</gene>
<accession>A0AAX0SCL1</accession>
<dbReference type="Proteomes" id="UP000260457">
    <property type="component" value="Chromosome"/>
</dbReference>
<keyword evidence="4" id="KW-1185">Reference proteome</keyword>
<dbReference type="RefSeq" id="WP_098174422.1">
    <property type="nucleotide sequence ID" value="NZ_CP030926.1"/>
</dbReference>
<evidence type="ECO:0000313" key="1">
    <source>
        <dbReference type="EMBL" id="AXN41319.1"/>
    </source>
</evidence>
<dbReference type="KEGG" id="pbut:DTO10_25025"/>
<dbReference type="Proteomes" id="UP000220106">
    <property type="component" value="Unassembled WGS sequence"/>
</dbReference>
<evidence type="ECO:0000313" key="2">
    <source>
        <dbReference type="EMBL" id="PEJ38646.1"/>
    </source>
</evidence>
<reference evidence="2 3" key="1">
    <citation type="submission" date="2017-09" db="EMBL/GenBank/DDBJ databases">
        <title>Large-scale bioinformatics analysis of Bacillus genomes uncovers conserved roles of natural products in bacterial physiology.</title>
        <authorList>
            <consortium name="Agbiome Team Llc"/>
            <person name="Bleich R.M."/>
            <person name="Kirk G.J."/>
            <person name="Santa Maria K.C."/>
            <person name="Allen S.E."/>
            <person name="Farag S."/>
            <person name="Shank E.A."/>
            <person name="Bowers A."/>
        </authorList>
    </citation>
    <scope>NUCLEOTIDE SEQUENCE [LARGE SCALE GENOMIC DNA]</scope>
    <source>
        <strain evidence="2 3">AFS003229</strain>
    </source>
</reference>
<protein>
    <submittedName>
        <fullName evidence="2">Uncharacterized protein</fullName>
    </submittedName>
</protein>
<name>A0AAX0SCL1_9BACI</name>